<keyword evidence="5 8" id="KW-0472">Membrane</keyword>
<evidence type="ECO:0000313" key="12">
    <source>
        <dbReference type="Proteomes" id="UP000192761"/>
    </source>
</evidence>
<accession>A0A1W1XGE0</accession>
<dbReference type="OrthoDB" id="8559110at2"/>
<evidence type="ECO:0000259" key="10">
    <source>
        <dbReference type="Pfam" id="PF13807"/>
    </source>
</evidence>
<dbReference type="GO" id="GO:0005886">
    <property type="term" value="C:plasma membrane"/>
    <property type="evidence" value="ECO:0007669"/>
    <property type="project" value="UniProtKB-SubCell"/>
</dbReference>
<dbReference type="InterPro" id="IPR032807">
    <property type="entry name" value="GNVR"/>
</dbReference>
<dbReference type="STRING" id="1121001.SAMN02745857_01520"/>
<comment type="subcellular location">
    <subcellularLocation>
        <location evidence="1">Cell membrane</location>
        <topology evidence="1">Multi-pass membrane protein</topology>
    </subcellularLocation>
</comment>
<keyword evidence="4 8" id="KW-1133">Transmembrane helix</keyword>
<feature type="domain" description="Tyrosine-protein kinase G-rich" evidence="10">
    <location>
        <begin position="340"/>
        <end position="419"/>
    </location>
</feature>
<evidence type="ECO:0000256" key="7">
    <source>
        <dbReference type="SAM" id="MobiDB-lite"/>
    </source>
</evidence>
<dbReference type="Pfam" id="PF13807">
    <property type="entry name" value="GNVR"/>
    <property type="match status" value="1"/>
</dbReference>
<dbReference type="AlphaFoldDB" id="A0A1W1XGE0"/>
<dbReference type="NCBIfam" id="TIGR03017">
    <property type="entry name" value="EpsF"/>
    <property type="match status" value="1"/>
</dbReference>
<gene>
    <name evidence="11" type="ORF">SAMN02745857_01520</name>
</gene>
<dbReference type="Pfam" id="PF02706">
    <property type="entry name" value="Wzz"/>
    <property type="match status" value="1"/>
</dbReference>
<dbReference type="PANTHER" id="PTHR32309">
    <property type="entry name" value="TYROSINE-PROTEIN KINASE"/>
    <property type="match status" value="1"/>
</dbReference>
<dbReference type="InterPro" id="IPR050445">
    <property type="entry name" value="Bact_polysacc_biosynth/exp"/>
</dbReference>
<evidence type="ECO:0000256" key="1">
    <source>
        <dbReference type="ARBA" id="ARBA00004651"/>
    </source>
</evidence>
<feature type="coiled-coil region" evidence="6">
    <location>
        <begin position="256"/>
        <end position="304"/>
    </location>
</feature>
<feature type="coiled-coil region" evidence="6">
    <location>
        <begin position="176"/>
        <end position="203"/>
    </location>
</feature>
<dbReference type="RefSeq" id="WP_084090184.1">
    <property type="nucleotide sequence ID" value="NZ_FWXD01000007.1"/>
</dbReference>
<protein>
    <submittedName>
        <fullName evidence="11">Chain length determinant protein EpsF</fullName>
    </submittedName>
</protein>
<dbReference type="EMBL" id="FWXD01000007">
    <property type="protein sequence ID" value="SMC23019.1"/>
    <property type="molecule type" value="Genomic_DNA"/>
</dbReference>
<feature type="transmembrane region" description="Helical" evidence="8">
    <location>
        <begin position="396"/>
        <end position="417"/>
    </location>
</feature>
<feature type="transmembrane region" description="Helical" evidence="8">
    <location>
        <begin position="17"/>
        <end position="37"/>
    </location>
</feature>
<evidence type="ECO:0000256" key="4">
    <source>
        <dbReference type="ARBA" id="ARBA00022989"/>
    </source>
</evidence>
<evidence type="ECO:0000256" key="3">
    <source>
        <dbReference type="ARBA" id="ARBA00022692"/>
    </source>
</evidence>
<evidence type="ECO:0000259" key="9">
    <source>
        <dbReference type="Pfam" id="PF02706"/>
    </source>
</evidence>
<keyword evidence="6" id="KW-0175">Coiled coil</keyword>
<feature type="compositionally biased region" description="Polar residues" evidence="7">
    <location>
        <begin position="365"/>
        <end position="383"/>
    </location>
</feature>
<dbReference type="GO" id="GO:0004713">
    <property type="term" value="F:protein tyrosine kinase activity"/>
    <property type="evidence" value="ECO:0007669"/>
    <property type="project" value="TreeGrafter"/>
</dbReference>
<keyword evidence="12" id="KW-1185">Reference proteome</keyword>
<dbReference type="Proteomes" id="UP000192761">
    <property type="component" value="Unassembled WGS sequence"/>
</dbReference>
<evidence type="ECO:0000256" key="8">
    <source>
        <dbReference type="SAM" id="Phobius"/>
    </source>
</evidence>
<proteinExistence type="predicted"/>
<keyword evidence="3 8" id="KW-0812">Transmembrane</keyword>
<evidence type="ECO:0000256" key="5">
    <source>
        <dbReference type="ARBA" id="ARBA00023136"/>
    </source>
</evidence>
<feature type="domain" description="Polysaccharide chain length determinant N-terminal" evidence="9">
    <location>
        <begin position="8"/>
        <end position="92"/>
    </location>
</feature>
<name>A0A1W1XGE0_9NEIS</name>
<feature type="region of interest" description="Disordered" evidence="7">
    <location>
        <begin position="365"/>
        <end position="391"/>
    </location>
</feature>
<evidence type="ECO:0000256" key="6">
    <source>
        <dbReference type="SAM" id="Coils"/>
    </source>
</evidence>
<reference evidence="11 12" key="1">
    <citation type="submission" date="2017-04" db="EMBL/GenBank/DDBJ databases">
        <authorList>
            <person name="Afonso C.L."/>
            <person name="Miller P.J."/>
            <person name="Scott M.A."/>
            <person name="Spackman E."/>
            <person name="Goraichik I."/>
            <person name="Dimitrov K.M."/>
            <person name="Suarez D.L."/>
            <person name="Swayne D.E."/>
        </authorList>
    </citation>
    <scope>NUCLEOTIDE SEQUENCE [LARGE SCALE GENOMIC DNA]</scope>
    <source>
        <strain evidence="11 12">DSM 23236</strain>
    </source>
</reference>
<evidence type="ECO:0000313" key="11">
    <source>
        <dbReference type="EMBL" id="SMC23019.1"/>
    </source>
</evidence>
<dbReference type="PANTHER" id="PTHR32309:SF13">
    <property type="entry name" value="FERRIC ENTEROBACTIN TRANSPORT PROTEIN FEPE"/>
    <property type="match status" value="1"/>
</dbReference>
<keyword evidence="2" id="KW-1003">Cell membrane</keyword>
<dbReference type="InterPro" id="IPR003856">
    <property type="entry name" value="LPS_length_determ_N"/>
</dbReference>
<organism evidence="11 12">
    <name type="scientific">Andreprevotia lacus DSM 23236</name>
    <dbReference type="NCBI Taxonomy" id="1121001"/>
    <lineage>
        <taxon>Bacteria</taxon>
        <taxon>Pseudomonadati</taxon>
        <taxon>Pseudomonadota</taxon>
        <taxon>Betaproteobacteria</taxon>
        <taxon>Neisseriales</taxon>
        <taxon>Chitinibacteraceae</taxon>
        <taxon>Andreprevotia</taxon>
    </lineage>
</organism>
<dbReference type="InterPro" id="IPR017468">
    <property type="entry name" value="Chain_len_reg_EpsF"/>
</dbReference>
<evidence type="ECO:0000256" key="2">
    <source>
        <dbReference type="ARBA" id="ARBA00022475"/>
    </source>
</evidence>
<sequence length="463" mass="50413">MPTSIPVLLHILRARRWLALPVFAFVVIATVVVSLLLPKQYSAETTLTLDVIKAADTVTGQQSNAYLAPSYMATQVEIIGSAAVAGKVVDALGIARLPEAQDDFRKHSEGSGDIRTWLAGQLLRKLEVKPSRDSNIINIRFTATDAHFAALTANAFARAYQQTLADIQTATAQKKYAFFQSQMKGLQLDLEKAQQNLSNYQQQEGIVASDERVDVEMQRLNEITTQLVGAQAQTFDAQSRARGGTAAPDVINNPLIQQLKNQLAVQEAKFSETAAKTGPNHPHYLQAKAELESTRSQLNALLGQYAGGLADTAGNSASRLGALKEALQLQKTRVLELKSQRARLDVLQRDVDSAQRAYDTAQQRLSQTQLESRAEQTNVSVLSEATEPSRHSKPRVGINVLLSVLVGAVLAAGCALLRELLDRRVRSASDLQQLAGLPVLADLSAHPRPTRRGGFFQRQPQAS</sequence>